<dbReference type="InterPro" id="IPR012337">
    <property type="entry name" value="RNaseH-like_sf"/>
</dbReference>
<dbReference type="AlphaFoldDB" id="A0A0D0GSK4"/>
<evidence type="ECO:0000256" key="4">
    <source>
        <dbReference type="ARBA" id="ARBA00011245"/>
    </source>
</evidence>
<dbReference type="Gene3D" id="3.30.420.10">
    <property type="entry name" value="Ribonuclease H-like superfamily/Ribonuclease H"/>
    <property type="match status" value="1"/>
</dbReference>
<comment type="caution">
    <text evidence="12">The sequence shown here is derived from an EMBL/GenBank/DDBJ whole genome shotgun (WGS) entry which is preliminary data.</text>
</comment>
<dbReference type="STRING" id="1503925.TH53_09565"/>
<accession>A0A0D0GSK4</accession>
<keyword evidence="8" id="KW-0255">Endonuclease</keyword>
<dbReference type="Pfam" id="PF00075">
    <property type="entry name" value="RNase_H"/>
    <property type="match status" value="1"/>
</dbReference>
<evidence type="ECO:0000256" key="3">
    <source>
        <dbReference type="ARBA" id="ARBA00005300"/>
    </source>
</evidence>
<evidence type="ECO:0000256" key="1">
    <source>
        <dbReference type="ARBA" id="ARBA00000077"/>
    </source>
</evidence>
<proteinExistence type="inferred from homology"/>
<comment type="catalytic activity">
    <reaction evidence="1">
        <text>Endonucleolytic cleavage to 5'-phosphomonoester.</text>
        <dbReference type="EC" id="3.1.26.4"/>
    </reaction>
</comment>
<dbReference type="EC" id="3.1.26.4" evidence="5"/>
<dbReference type="InterPro" id="IPR002156">
    <property type="entry name" value="RNaseH_domain"/>
</dbReference>
<evidence type="ECO:0000256" key="9">
    <source>
        <dbReference type="ARBA" id="ARBA00022801"/>
    </source>
</evidence>
<name>A0A0D0GSK4_9SPHI</name>
<dbReference type="InterPro" id="IPR022892">
    <property type="entry name" value="RNaseHI"/>
</dbReference>
<keyword evidence="13" id="KW-1185">Reference proteome</keyword>
<evidence type="ECO:0000256" key="8">
    <source>
        <dbReference type="ARBA" id="ARBA00022759"/>
    </source>
</evidence>
<dbReference type="GO" id="GO:0046872">
    <property type="term" value="F:metal ion binding"/>
    <property type="evidence" value="ECO:0007669"/>
    <property type="project" value="UniProtKB-KW"/>
</dbReference>
<comment type="similarity">
    <text evidence="3">Belongs to the RNase H family.</text>
</comment>
<evidence type="ECO:0000313" key="12">
    <source>
        <dbReference type="EMBL" id="KIO77396.1"/>
    </source>
</evidence>
<dbReference type="Proteomes" id="UP000032049">
    <property type="component" value="Unassembled WGS sequence"/>
</dbReference>
<evidence type="ECO:0000259" key="11">
    <source>
        <dbReference type="PROSITE" id="PS50879"/>
    </source>
</evidence>
<dbReference type="InterPro" id="IPR050092">
    <property type="entry name" value="RNase_H"/>
</dbReference>
<evidence type="ECO:0000256" key="2">
    <source>
        <dbReference type="ARBA" id="ARBA00001946"/>
    </source>
</evidence>
<dbReference type="PROSITE" id="PS50879">
    <property type="entry name" value="RNASE_H_1"/>
    <property type="match status" value="1"/>
</dbReference>
<dbReference type="NCBIfam" id="NF001236">
    <property type="entry name" value="PRK00203.1"/>
    <property type="match status" value="1"/>
</dbReference>
<dbReference type="CDD" id="cd09278">
    <property type="entry name" value="RNase_HI_prokaryote_like"/>
    <property type="match status" value="1"/>
</dbReference>
<comment type="cofactor">
    <cofactor evidence="2">
        <name>Mg(2+)</name>
        <dbReference type="ChEBI" id="CHEBI:18420"/>
    </cofactor>
</comment>
<keyword evidence="9" id="KW-0378">Hydrolase</keyword>
<dbReference type="OrthoDB" id="7845843at2"/>
<evidence type="ECO:0000313" key="13">
    <source>
        <dbReference type="Proteomes" id="UP000032049"/>
    </source>
</evidence>
<dbReference type="RefSeq" id="WP_041881140.1">
    <property type="nucleotide sequence ID" value="NZ_CP157278.1"/>
</dbReference>
<dbReference type="GO" id="GO:0003676">
    <property type="term" value="F:nucleic acid binding"/>
    <property type="evidence" value="ECO:0007669"/>
    <property type="project" value="InterPro"/>
</dbReference>
<feature type="domain" description="RNase H type-1" evidence="11">
    <location>
        <begin position="1"/>
        <end position="136"/>
    </location>
</feature>
<keyword evidence="10" id="KW-0460">Magnesium</keyword>
<organism evidence="12 13">
    <name type="scientific">Pedobacter lusitanus</name>
    <dbReference type="NCBI Taxonomy" id="1503925"/>
    <lineage>
        <taxon>Bacteria</taxon>
        <taxon>Pseudomonadati</taxon>
        <taxon>Bacteroidota</taxon>
        <taxon>Sphingobacteriia</taxon>
        <taxon>Sphingobacteriales</taxon>
        <taxon>Sphingobacteriaceae</taxon>
        <taxon>Pedobacter</taxon>
    </lineage>
</organism>
<evidence type="ECO:0000256" key="10">
    <source>
        <dbReference type="ARBA" id="ARBA00022842"/>
    </source>
</evidence>
<dbReference type="SUPFAM" id="SSF53098">
    <property type="entry name" value="Ribonuclease H-like"/>
    <property type="match status" value="1"/>
</dbReference>
<dbReference type="GO" id="GO:0004523">
    <property type="term" value="F:RNA-DNA hybrid ribonuclease activity"/>
    <property type="evidence" value="ECO:0007669"/>
    <property type="project" value="UniProtKB-EC"/>
</dbReference>
<evidence type="ECO:0000256" key="6">
    <source>
        <dbReference type="ARBA" id="ARBA00022722"/>
    </source>
</evidence>
<evidence type="ECO:0000256" key="7">
    <source>
        <dbReference type="ARBA" id="ARBA00022723"/>
    </source>
</evidence>
<dbReference type="PANTHER" id="PTHR10642">
    <property type="entry name" value="RIBONUCLEASE H1"/>
    <property type="match status" value="1"/>
</dbReference>
<comment type="subunit">
    <text evidence="4">Monomer.</text>
</comment>
<protein>
    <recommendedName>
        <fullName evidence="5">ribonuclease H</fullName>
        <ecNumber evidence="5">3.1.26.4</ecNumber>
    </recommendedName>
</protein>
<dbReference type="GO" id="GO:0043137">
    <property type="term" value="P:DNA replication, removal of RNA primer"/>
    <property type="evidence" value="ECO:0007669"/>
    <property type="project" value="TreeGrafter"/>
</dbReference>
<keyword evidence="6" id="KW-0540">Nuclease</keyword>
<evidence type="ECO:0000256" key="5">
    <source>
        <dbReference type="ARBA" id="ARBA00012180"/>
    </source>
</evidence>
<reference evidence="12 13" key="1">
    <citation type="submission" date="2015-01" db="EMBL/GenBank/DDBJ databases">
        <title>Draft genome sequence of Pedobacter sp. NL19 isolated from sludge of an effluent treatment pond in an abandoned uranium mine.</title>
        <authorList>
            <person name="Santos T."/>
            <person name="Caetano T."/>
            <person name="Covas C."/>
            <person name="Cruz A."/>
            <person name="Mendo S."/>
        </authorList>
    </citation>
    <scope>NUCLEOTIDE SEQUENCE [LARGE SCALE GENOMIC DNA]</scope>
    <source>
        <strain evidence="12 13">NL19</strain>
    </source>
</reference>
<dbReference type="EMBL" id="JXRA01000035">
    <property type="protein sequence ID" value="KIO77396.1"/>
    <property type="molecule type" value="Genomic_DNA"/>
</dbReference>
<keyword evidence="7" id="KW-0479">Metal-binding</keyword>
<dbReference type="PANTHER" id="PTHR10642:SF26">
    <property type="entry name" value="RIBONUCLEASE H1"/>
    <property type="match status" value="1"/>
</dbReference>
<sequence length="157" mass="17652">MIEIYTDGAASGNPGPGGYGVILRSGSHYKELSGGFRMTTNNRMELLAVIEGLQTIKKPGAQVTIYSDSKYVVDSVEKKWVFGWVKKGFKDKKNKDLWIRFLAAYKLHEVKFIWIKGHNDHPENERCDVLAVAASKNKATQQIDTEFEAEKSRGTLL</sequence>
<dbReference type="InterPro" id="IPR036397">
    <property type="entry name" value="RNaseH_sf"/>
</dbReference>
<gene>
    <name evidence="12" type="ORF">TH53_09565</name>
</gene>